<organism evidence="5 6">
    <name type="scientific">Syntrophomonas zehnderi OL-4</name>
    <dbReference type="NCBI Taxonomy" id="690567"/>
    <lineage>
        <taxon>Bacteria</taxon>
        <taxon>Bacillati</taxon>
        <taxon>Bacillota</taxon>
        <taxon>Clostridia</taxon>
        <taxon>Eubacteriales</taxon>
        <taxon>Syntrophomonadaceae</taxon>
        <taxon>Syntrophomonas</taxon>
    </lineage>
</organism>
<name>A0A0E4G9E5_9FIRM</name>
<dbReference type="InterPro" id="IPR036318">
    <property type="entry name" value="FAD-bd_PCMH-like_sf"/>
</dbReference>
<dbReference type="STRING" id="690567.562"/>
<keyword evidence="2" id="KW-0285">Flavoprotein</keyword>
<gene>
    <name evidence="5" type="ORF">562</name>
</gene>
<dbReference type="OrthoDB" id="9794954at2"/>
<reference evidence="5 6" key="1">
    <citation type="submission" date="2015-03" db="EMBL/GenBank/DDBJ databases">
        <authorList>
            <person name="Murphy D."/>
        </authorList>
    </citation>
    <scope>NUCLEOTIDE SEQUENCE [LARGE SCALE GENOMIC DNA]</scope>
    <source>
        <strain evidence="5 6">OL-4</strain>
    </source>
</reference>
<evidence type="ECO:0000256" key="3">
    <source>
        <dbReference type="ARBA" id="ARBA00023002"/>
    </source>
</evidence>
<dbReference type="Proteomes" id="UP000045545">
    <property type="component" value="Unassembled WGS sequence"/>
</dbReference>
<dbReference type="AlphaFoldDB" id="A0A0E4G9E5"/>
<proteinExistence type="inferred from homology"/>
<dbReference type="InterPro" id="IPR016169">
    <property type="entry name" value="FAD-bd_PCMH_sub2"/>
</dbReference>
<dbReference type="RefSeq" id="WP_046495577.1">
    <property type="nucleotide sequence ID" value="NZ_CGIH01000007.1"/>
</dbReference>
<evidence type="ECO:0000259" key="4">
    <source>
        <dbReference type="PROSITE" id="PS51387"/>
    </source>
</evidence>
<evidence type="ECO:0000313" key="6">
    <source>
        <dbReference type="Proteomes" id="UP000045545"/>
    </source>
</evidence>
<dbReference type="PANTHER" id="PTHR11748">
    <property type="entry name" value="D-LACTATE DEHYDROGENASE"/>
    <property type="match status" value="1"/>
</dbReference>
<comment type="similarity">
    <text evidence="1">Belongs to the FAD-binding oxidoreductase/transferase type 4 family.</text>
</comment>
<evidence type="ECO:0000313" key="5">
    <source>
        <dbReference type="EMBL" id="CFX13467.1"/>
    </source>
</evidence>
<dbReference type="SUPFAM" id="SSF56176">
    <property type="entry name" value="FAD-binding/transporter-associated domain-like"/>
    <property type="match status" value="1"/>
</dbReference>
<sequence>MKNNLTSQQMGKIKNLFADRVRFNKVERLVYSHDMGMMPEQVRALIQCTPDAIVQPISTQEVINIIKIAQEEKIPIVPRGAGSAGFGGSVPAKAGIVIDFVRMNKIIDIDKEDMTATVESGVVWQNLEGELSKRGLTLRTYPSSSDSTVGGWVAQGGNGYGGYEYGDFRQNIVSVDVVLPTGELKSFSGSEIDKVYSLCGITGLM</sequence>
<dbReference type="GO" id="GO:0004458">
    <property type="term" value="F:D-lactate dehydrogenase (cytochrome) activity"/>
    <property type="evidence" value="ECO:0007669"/>
    <property type="project" value="TreeGrafter"/>
</dbReference>
<dbReference type="GO" id="GO:0008720">
    <property type="term" value="F:D-lactate dehydrogenase (NAD+) activity"/>
    <property type="evidence" value="ECO:0007669"/>
    <property type="project" value="TreeGrafter"/>
</dbReference>
<dbReference type="Pfam" id="PF01565">
    <property type="entry name" value="FAD_binding_4"/>
    <property type="match status" value="1"/>
</dbReference>
<dbReference type="EMBL" id="CGIH01000007">
    <property type="protein sequence ID" value="CFX13467.1"/>
    <property type="molecule type" value="Genomic_DNA"/>
</dbReference>
<dbReference type="PANTHER" id="PTHR11748:SF111">
    <property type="entry name" value="D-LACTATE DEHYDROGENASE, MITOCHONDRIAL-RELATED"/>
    <property type="match status" value="1"/>
</dbReference>
<keyword evidence="6" id="KW-1185">Reference proteome</keyword>
<keyword evidence="3" id="KW-0560">Oxidoreductase</keyword>
<feature type="domain" description="FAD-binding PCMH-type" evidence="4">
    <location>
        <begin position="46"/>
        <end position="205"/>
    </location>
</feature>
<evidence type="ECO:0000256" key="2">
    <source>
        <dbReference type="ARBA" id="ARBA00022630"/>
    </source>
</evidence>
<dbReference type="GO" id="GO:1903457">
    <property type="term" value="P:lactate catabolic process"/>
    <property type="evidence" value="ECO:0007669"/>
    <property type="project" value="TreeGrafter"/>
</dbReference>
<accession>A0A0E4G9E5</accession>
<dbReference type="InterPro" id="IPR016166">
    <property type="entry name" value="FAD-bd_PCMH"/>
</dbReference>
<dbReference type="InterPro" id="IPR006094">
    <property type="entry name" value="Oxid_FAD_bind_N"/>
</dbReference>
<dbReference type="GO" id="GO:0071949">
    <property type="term" value="F:FAD binding"/>
    <property type="evidence" value="ECO:0007669"/>
    <property type="project" value="InterPro"/>
</dbReference>
<dbReference type="PROSITE" id="PS51387">
    <property type="entry name" value="FAD_PCMH"/>
    <property type="match status" value="1"/>
</dbReference>
<dbReference type="Gene3D" id="3.30.465.10">
    <property type="match status" value="1"/>
</dbReference>
<protein>
    <submittedName>
        <fullName evidence="5">FAD-binding, type 2</fullName>
    </submittedName>
</protein>
<evidence type="ECO:0000256" key="1">
    <source>
        <dbReference type="ARBA" id="ARBA00008000"/>
    </source>
</evidence>